<evidence type="ECO:0000313" key="2">
    <source>
        <dbReference type="EMBL" id="VDN23640.1"/>
    </source>
</evidence>
<dbReference type="Proteomes" id="UP000271889">
    <property type="component" value="Unassembled WGS sequence"/>
</dbReference>
<feature type="chain" id="PRO_5018145360" evidence="1">
    <location>
        <begin position="26"/>
        <end position="69"/>
    </location>
</feature>
<evidence type="ECO:0000313" key="3">
    <source>
        <dbReference type="Proteomes" id="UP000271889"/>
    </source>
</evidence>
<evidence type="ECO:0000256" key="1">
    <source>
        <dbReference type="SAM" id="SignalP"/>
    </source>
</evidence>
<keyword evidence="1" id="KW-0732">Signal</keyword>
<organism evidence="2 3">
    <name type="scientific">Cylicostephanus goldi</name>
    <name type="common">Nematode worm</name>
    <dbReference type="NCBI Taxonomy" id="71465"/>
    <lineage>
        <taxon>Eukaryota</taxon>
        <taxon>Metazoa</taxon>
        <taxon>Ecdysozoa</taxon>
        <taxon>Nematoda</taxon>
        <taxon>Chromadorea</taxon>
        <taxon>Rhabditida</taxon>
        <taxon>Rhabditina</taxon>
        <taxon>Rhabditomorpha</taxon>
        <taxon>Strongyloidea</taxon>
        <taxon>Strongylidae</taxon>
        <taxon>Cylicostephanus</taxon>
    </lineage>
</organism>
<keyword evidence="3" id="KW-1185">Reference proteome</keyword>
<accession>A0A3P7MBS7</accession>
<feature type="signal peptide" evidence="1">
    <location>
        <begin position="1"/>
        <end position="25"/>
    </location>
</feature>
<dbReference type="EMBL" id="UYRV01107651">
    <property type="protein sequence ID" value="VDN23640.1"/>
    <property type="molecule type" value="Genomic_DNA"/>
</dbReference>
<sequence length="69" mass="7839">MNPLVVAKNTFVLFAKIQILALLQAISQHRFEIKVLPQVNAKLTSINPVHYGRVICHSMPLAWQIDCTR</sequence>
<name>A0A3P7MBS7_CYLGO</name>
<reference evidence="2 3" key="1">
    <citation type="submission" date="2018-11" db="EMBL/GenBank/DDBJ databases">
        <authorList>
            <consortium name="Pathogen Informatics"/>
        </authorList>
    </citation>
    <scope>NUCLEOTIDE SEQUENCE [LARGE SCALE GENOMIC DNA]</scope>
</reference>
<proteinExistence type="predicted"/>
<gene>
    <name evidence="2" type="ORF">CGOC_LOCUS9632</name>
</gene>
<dbReference type="AlphaFoldDB" id="A0A3P7MBS7"/>
<protein>
    <submittedName>
        <fullName evidence="2">Uncharacterized protein</fullName>
    </submittedName>
</protein>